<gene>
    <name evidence="1" type="ORF">E2562_020376</name>
</gene>
<reference evidence="1 2" key="1">
    <citation type="submission" date="2019-11" db="EMBL/GenBank/DDBJ databases">
        <title>Whole genome sequence of Oryza granulata.</title>
        <authorList>
            <person name="Li W."/>
        </authorList>
    </citation>
    <scope>NUCLEOTIDE SEQUENCE [LARGE SCALE GENOMIC DNA]</scope>
    <source>
        <strain evidence="2">cv. Menghai</strain>
        <tissue evidence="1">Leaf</tissue>
    </source>
</reference>
<evidence type="ECO:0000313" key="2">
    <source>
        <dbReference type="Proteomes" id="UP000479710"/>
    </source>
</evidence>
<dbReference type="Proteomes" id="UP000479710">
    <property type="component" value="Unassembled WGS sequence"/>
</dbReference>
<keyword evidence="2" id="KW-1185">Reference proteome</keyword>
<dbReference type="AlphaFoldDB" id="A0A6G1DNC9"/>
<dbReference type="EMBL" id="SPHZ02000006">
    <property type="protein sequence ID" value="KAF0913213.1"/>
    <property type="molecule type" value="Genomic_DNA"/>
</dbReference>
<evidence type="ECO:0000313" key="1">
    <source>
        <dbReference type="EMBL" id="KAF0913213.1"/>
    </source>
</evidence>
<proteinExistence type="predicted"/>
<organism evidence="1 2">
    <name type="scientific">Oryza meyeriana var. granulata</name>
    <dbReference type="NCBI Taxonomy" id="110450"/>
    <lineage>
        <taxon>Eukaryota</taxon>
        <taxon>Viridiplantae</taxon>
        <taxon>Streptophyta</taxon>
        <taxon>Embryophyta</taxon>
        <taxon>Tracheophyta</taxon>
        <taxon>Spermatophyta</taxon>
        <taxon>Magnoliopsida</taxon>
        <taxon>Liliopsida</taxon>
        <taxon>Poales</taxon>
        <taxon>Poaceae</taxon>
        <taxon>BOP clade</taxon>
        <taxon>Oryzoideae</taxon>
        <taxon>Oryzeae</taxon>
        <taxon>Oryzinae</taxon>
        <taxon>Oryza</taxon>
        <taxon>Oryza meyeriana</taxon>
    </lineage>
</organism>
<comment type="caution">
    <text evidence="1">The sequence shown here is derived from an EMBL/GenBank/DDBJ whole genome shotgun (WGS) entry which is preliminary data.</text>
</comment>
<name>A0A6G1DNC9_9ORYZ</name>
<sequence length="59" mass="6486">MGYGPMQYVCGQPAMQDPSASRRAVTGMRTGSFSARYNHADRADTTRPACNRTACFPNR</sequence>
<protein>
    <submittedName>
        <fullName evidence="1">Uncharacterized protein</fullName>
    </submittedName>
</protein>
<accession>A0A6G1DNC9</accession>